<dbReference type="Pfam" id="PF08240">
    <property type="entry name" value="ADH_N"/>
    <property type="match status" value="1"/>
</dbReference>
<keyword evidence="6" id="KW-1185">Reference proteome</keyword>
<dbReference type="EMBL" id="ML991854">
    <property type="protein sequence ID" value="KAF2229765.1"/>
    <property type="molecule type" value="Genomic_DNA"/>
</dbReference>
<comment type="subunit">
    <text evidence="2">Monomer.</text>
</comment>
<dbReference type="Proteomes" id="UP000800092">
    <property type="component" value="Unassembled WGS sequence"/>
</dbReference>
<dbReference type="Gene3D" id="3.40.50.720">
    <property type="entry name" value="NAD(P)-binding Rossmann-like Domain"/>
    <property type="match status" value="1"/>
</dbReference>
<dbReference type="InterPro" id="IPR013154">
    <property type="entry name" value="ADH-like_N"/>
</dbReference>
<dbReference type="SUPFAM" id="SSF50129">
    <property type="entry name" value="GroES-like"/>
    <property type="match status" value="1"/>
</dbReference>
<evidence type="ECO:0000313" key="6">
    <source>
        <dbReference type="Proteomes" id="UP000800092"/>
    </source>
</evidence>
<evidence type="ECO:0000256" key="2">
    <source>
        <dbReference type="ARBA" id="ARBA00011245"/>
    </source>
</evidence>
<dbReference type="PANTHER" id="PTHR45348">
    <property type="entry name" value="HYPOTHETICAL OXIDOREDUCTASE (EUROFUNG)"/>
    <property type="match status" value="1"/>
</dbReference>
<dbReference type="AlphaFoldDB" id="A0A6A6GVL8"/>
<keyword evidence="3" id="KW-0560">Oxidoreductase</keyword>
<dbReference type="CDD" id="cd08249">
    <property type="entry name" value="enoyl_reductase_like"/>
    <property type="match status" value="1"/>
</dbReference>
<accession>A0A6A6GVL8</accession>
<dbReference type="PANTHER" id="PTHR45348:SF7">
    <property type="entry name" value="ZINC BINDING OXIDOREDUCTASE, PUTATIVE-RELATED"/>
    <property type="match status" value="1"/>
</dbReference>
<dbReference type="InterPro" id="IPR020843">
    <property type="entry name" value="ER"/>
</dbReference>
<sequence length="391" mass="42275">MKALMLNAERKTAYVQDIPKPIPSSHEVLVQVDAIALNPVDALYVFHPLGSTGRVVGSDFAGTIVSLAGFGNIAVPPNCGLQPGTRVGGFCQGACSVNDRPGAFAEFLVCPWDLLFTVPEGMAMEQAATISLCGLTVAQAVYYRLGLKAPFTWKQTGESDSHLQSDGSGADTEFFIYGASTSVALYAAQLVRRSAEVSGTKIGLLGTASPKRFQMLKSLPYLYDKLVDYHDPEWPGKISGSAETCSVQYALDWISEGDSVRKVSQTLREDGKMVVVRSREGGAWKADDLAIEPVYGAVWEGLGEDIQYAGIRVAQSLDARAFAVEFFRWLTNGGKLEPNSVRVMPGGLEKVVVDGLTLLGSSLMEDRKPQKEQGESWMKSVSAEKLVYRIT</sequence>
<organism evidence="5 6">
    <name type="scientific">Viridothelium virens</name>
    <name type="common">Speckled blister lichen</name>
    <name type="synonym">Trypethelium virens</name>
    <dbReference type="NCBI Taxonomy" id="1048519"/>
    <lineage>
        <taxon>Eukaryota</taxon>
        <taxon>Fungi</taxon>
        <taxon>Dikarya</taxon>
        <taxon>Ascomycota</taxon>
        <taxon>Pezizomycotina</taxon>
        <taxon>Dothideomycetes</taxon>
        <taxon>Dothideomycetes incertae sedis</taxon>
        <taxon>Trypetheliales</taxon>
        <taxon>Trypetheliaceae</taxon>
        <taxon>Viridothelium</taxon>
    </lineage>
</organism>
<dbReference type="InterPro" id="IPR047122">
    <property type="entry name" value="Trans-enoyl_RdTase-like"/>
</dbReference>
<evidence type="ECO:0000259" key="4">
    <source>
        <dbReference type="SMART" id="SM00829"/>
    </source>
</evidence>
<dbReference type="OrthoDB" id="9992527at2759"/>
<proteinExistence type="inferred from homology"/>
<name>A0A6A6GVL8_VIRVR</name>
<evidence type="ECO:0000256" key="1">
    <source>
        <dbReference type="ARBA" id="ARBA00008072"/>
    </source>
</evidence>
<feature type="domain" description="Enoyl reductase (ER)" evidence="4">
    <location>
        <begin position="8"/>
        <end position="353"/>
    </location>
</feature>
<evidence type="ECO:0000313" key="5">
    <source>
        <dbReference type="EMBL" id="KAF2229765.1"/>
    </source>
</evidence>
<dbReference type="GO" id="GO:0016651">
    <property type="term" value="F:oxidoreductase activity, acting on NAD(P)H"/>
    <property type="evidence" value="ECO:0007669"/>
    <property type="project" value="InterPro"/>
</dbReference>
<evidence type="ECO:0000256" key="3">
    <source>
        <dbReference type="ARBA" id="ARBA00023002"/>
    </source>
</evidence>
<dbReference type="SMART" id="SM00829">
    <property type="entry name" value="PKS_ER"/>
    <property type="match status" value="1"/>
</dbReference>
<dbReference type="Gene3D" id="3.90.180.10">
    <property type="entry name" value="Medium-chain alcohol dehydrogenases, catalytic domain"/>
    <property type="match status" value="1"/>
</dbReference>
<gene>
    <name evidence="5" type="ORF">EV356DRAFT_474748</name>
</gene>
<comment type="similarity">
    <text evidence="1">Belongs to the zinc-containing alcohol dehydrogenase family.</text>
</comment>
<protein>
    <submittedName>
        <fullName evidence="5">GroES-like protein</fullName>
    </submittedName>
</protein>
<reference evidence="5" key="1">
    <citation type="journal article" date="2020" name="Stud. Mycol.">
        <title>101 Dothideomycetes genomes: a test case for predicting lifestyles and emergence of pathogens.</title>
        <authorList>
            <person name="Haridas S."/>
            <person name="Albert R."/>
            <person name="Binder M."/>
            <person name="Bloem J."/>
            <person name="Labutti K."/>
            <person name="Salamov A."/>
            <person name="Andreopoulos B."/>
            <person name="Baker S."/>
            <person name="Barry K."/>
            <person name="Bills G."/>
            <person name="Bluhm B."/>
            <person name="Cannon C."/>
            <person name="Castanera R."/>
            <person name="Culley D."/>
            <person name="Daum C."/>
            <person name="Ezra D."/>
            <person name="Gonzalez J."/>
            <person name="Henrissat B."/>
            <person name="Kuo A."/>
            <person name="Liang C."/>
            <person name="Lipzen A."/>
            <person name="Lutzoni F."/>
            <person name="Magnuson J."/>
            <person name="Mondo S."/>
            <person name="Nolan M."/>
            <person name="Ohm R."/>
            <person name="Pangilinan J."/>
            <person name="Park H.-J."/>
            <person name="Ramirez L."/>
            <person name="Alfaro M."/>
            <person name="Sun H."/>
            <person name="Tritt A."/>
            <person name="Yoshinaga Y."/>
            <person name="Zwiers L.-H."/>
            <person name="Turgeon B."/>
            <person name="Goodwin S."/>
            <person name="Spatafora J."/>
            <person name="Crous P."/>
            <person name="Grigoriev I."/>
        </authorList>
    </citation>
    <scope>NUCLEOTIDE SEQUENCE</scope>
    <source>
        <strain evidence="5">Tuck. ex Michener</strain>
    </source>
</reference>
<dbReference type="InterPro" id="IPR011032">
    <property type="entry name" value="GroES-like_sf"/>
</dbReference>
<dbReference type="InterPro" id="IPR036291">
    <property type="entry name" value="NAD(P)-bd_dom_sf"/>
</dbReference>
<dbReference type="SUPFAM" id="SSF51735">
    <property type="entry name" value="NAD(P)-binding Rossmann-fold domains"/>
    <property type="match status" value="1"/>
</dbReference>